<dbReference type="Proteomes" id="UP001604277">
    <property type="component" value="Unassembled WGS sequence"/>
</dbReference>
<accession>A0ABD1U699</accession>
<comment type="caution">
    <text evidence="2">The sequence shown here is derived from an EMBL/GenBank/DDBJ whole genome shotgun (WGS) entry which is preliminary data.</text>
</comment>
<feature type="region of interest" description="Disordered" evidence="1">
    <location>
        <begin position="1"/>
        <end position="42"/>
    </location>
</feature>
<evidence type="ECO:0000256" key="1">
    <source>
        <dbReference type="SAM" id="MobiDB-lite"/>
    </source>
</evidence>
<dbReference type="EMBL" id="JBFOLJ010000007">
    <property type="protein sequence ID" value="KAL2520545.1"/>
    <property type="molecule type" value="Genomic_DNA"/>
</dbReference>
<protein>
    <submittedName>
        <fullName evidence="2">Uncharacterized protein</fullName>
    </submittedName>
</protein>
<reference evidence="3" key="1">
    <citation type="submission" date="2024-07" db="EMBL/GenBank/DDBJ databases">
        <title>Two chromosome-level genome assemblies of Korean endemic species Abeliophyllum distichum and Forsythia ovata (Oleaceae).</title>
        <authorList>
            <person name="Jang H."/>
        </authorList>
    </citation>
    <scope>NUCLEOTIDE SEQUENCE [LARGE SCALE GENOMIC DNA]</scope>
</reference>
<feature type="compositionally biased region" description="Polar residues" evidence="1">
    <location>
        <begin position="33"/>
        <end position="42"/>
    </location>
</feature>
<keyword evidence="3" id="KW-1185">Reference proteome</keyword>
<evidence type="ECO:0000313" key="2">
    <source>
        <dbReference type="EMBL" id="KAL2520545.1"/>
    </source>
</evidence>
<name>A0ABD1U699_9LAMI</name>
<gene>
    <name evidence="2" type="ORF">Fot_24468</name>
</gene>
<organism evidence="2 3">
    <name type="scientific">Forsythia ovata</name>
    <dbReference type="NCBI Taxonomy" id="205694"/>
    <lineage>
        <taxon>Eukaryota</taxon>
        <taxon>Viridiplantae</taxon>
        <taxon>Streptophyta</taxon>
        <taxon>Embryophyta</taxon>
        <taxon>Tracheophyta</taxon>
        <taxon>Spermatophyta</taxon>
        <taxon>Magnoliopsida</taxon>
        <taxon>eudicotyledons</taxon>
        <taxon>Gunneridae</taxon>
        <taxon>Pentapetalae</taxon>
        <taxon>asterids</taxon>
        <taxon>lamiids</taxon>
        <taxon>Lamiales</taxon>
        <taxon>Oleaceae</taxon>
        <taxon>Forsythieae</taxon>
        <taxon>Forsythia</taxon>
    </lineage>
</organism>
<proteinExistence type="predicted"/>
<dbReference type="AlphaFoldDB" id="A0ABD1U699"/>
<sequence>MNARGRKPSKVGNKTNQHARVKPSRKVPPTMRLSLSQRDASTARQLDDELSFEPRLPWMYTLISLSNRLKSWIQVYVPIKVVVLNEYASKPWDFFTALYRCFIVEEVLRQIFDEVVDCGTSVAVLAKVI</sequence>
<evidence type="ECO:0000313" key="3">
    <source>
        <dbReference type="Proteomes" id="UP001604277"/>
    </source>
</evidence>